<organism evidence="1 2">
    <name type="scientific">Limnoglobus roseus</name>
    <dbReference type="NCBI Taxonomy" id="2598579"/>
    <lineage>
        <taxon>Bacteria</taxon>
        <taxon>Pseudomonadati</taxon>
        <taxon>Planctomycetota</taxon>
        <taxon>Planctomycetia</taxon>
        <taxon>Gemmatales</taxon>
        <taxon>Gemmataceae</taxon>
        <taxon>Limnoglobus</taxon>
    </lineage>
</organism>
<protein>
    <submittedName>
        <fullName evidence="1">Uncharacterized protein</fullName>
    </submittedName>
</protein>
<dbReference type="AlphaFoldDB" id="A0A5C1AU26"/>
<sequence length="101" mass="11005">MTPSMFDLCALARSLATRWVETFDGGSEGTARLLRVLTRTLDTIVMNRNRMSPVEFEMTLFIRDGLVGTSRPPLTPADAVVLRDLIDDAFGSAPIAPLPPA</sequence>
<accession>A0A5C1AU26</accession>
<reference evidence="2" key="1">
    <citation type="submission" date="2019-08" db="EMBL/GenBank/DDBJ databases">
        <title>Limnoglobus roseus gen. nov., sp. nov., a novel freshwater planctomycete with a giant genome from the family Gemmataceae.</title>
        <authorList>
            <person name="Kulichevskaya I.S."/>
            <person name="Naumoff D.G."/>
            <person name="Miroshnikov K."/>
            <person name="Ivanova A."/>
            <person name="Philippov D.A."/>
            <person name="Hakobyan A."/>
            <person name="Rijpstra I.C."/>
            <person name="Sinninghe Damste J.S."/>
            <person name="Liesack W."/>
            <person name="Dedysh S.N."/>
        </authorList>
    </citation>
    <scope>NUCLEOTIDE SEQUENCE [LARGE SCALE GENOMIC DNA]</scope>
    <source>
        <strain evidence="2">PX52</strain>
    </source>
</reference>
<name>A0A5C1AU26_9BACT</name>
<proteinExistence type="predicted"/>
<gene>
    <name evidence="1" type="ORF">PX52LOC_08231</name>
</gene>
<dbReference type="EMBL" id="CP042425">
    <property type="protein sequence ID" value="QEL21102.1"/>
    <property type="molecule type" value="Genomic_DNA"/>
</dbReference>
<dbReference type="KEGG" id="lrs:PX52LOC_08231"/>
<dbReference type="Proteomes" id="UP000324974">
    <property type="component" value="Chromosome"/>
</dbReference>
<evidence type="ECO:0000313" key="1">
    <source>
        <dbReference type="EMBL" id="QEL21102.1"/>
    </source>
</evidence>
<evidence type="ECO:0000313" key="2">
    <source>
        <dbReference type="Proteomes" id="UP000324974"/>
    </source>
</evidence>
<dbReference type="RefSeq" id="WP_149115343.1">
    <property type="nucleotide sequence ID" value="NZ_CP042425.1"/>
</dbReference>
<keyword evidence="2" id="KW-1185">Reference proteome</keyword>